<accession>A0A8S5N684</accession>
<sequence length="93" mass="10621">MEILINKETDNLMKDTDAFLALLKIAYLTKRDDSFSIPELEIGEALISASILGISLQTFRTVKHKLEKWGFAKFKTNPKGTIARITTDKFFRI</sequence>
<protein>
    <submittedName>
        <fullName evidence="1">Transcriptional regulator</fullName>
    </submittedName>
</protein>
<name>A0A8S5N684_9CAUD</name>
<dbReference type="EMBL" id="BK015070">
    <property type="protein sequence ID" value="DAD89839.1"/>
    <property type="molecule type" value="Genomic_DNA"/>
</dbReference>
<organism evidence="1">
    <name type="scientific">Myoviridae sp. ctsip2</name>
    <dbReference type="NCBI Taxonomy" id="2826705"/>
    <lineage>
        <taxon>Viruses</taxon>
        <taxon>Duplodnaviria</taxon>
        <taxon>Heunggongvirae</taxon>
        <taxon>Uroviricota</taxon>
        <taxon>Caudoviricetes</taxon>
    </lineage>
</organism>
<proteinExistence type="predicted"/>
<evidence type="ECO:0000313" key="1">
    <source>
        <dbReference type="EMBL" id="DAD89839.1"/>
    </source>
</evidence>
<reference evidence="1" key="1">
    <citation type="journal article" date="2021" name="Proc. Natl. Acad. Sci. U.S.A.">
        <title>A Catalog of Tens of Thousands of Viruses from Human Metagenomes Reveals Hidden Associations with Chronic Diseases.</title>
        <authorList>
            <person name="Tisza M.J."/>
            <person name="Buck C.B."/>
        </authorList>
    </citation>
    <scope>NUCLEOTIDE SEQUENCE</scope>
    <source>
        <strain evidence="1">Ctsip2</strain>
    </source>
</reference>